<proteinExistence type="predicted"/>
<gene>
    <name evidence="1" type="ORF">NCTC10146_00549</name>
</gene>
<dbReference type="Proteomes" id="UP000290495">
    <property type="component" value="Chromosome"/>
</dbReference>
<sequence>MHYFNEEINSSYHRNYSYIKNDETSNFILESDTPKDINEELNFNIELFNTANSRKPYLFLKIDKVIHNKARYISHFVLKINKSHARRVKREDKLIVNLNELLKDGEKLDYIELQFFDISNKYLGKYEIYLKEKDPNSIVIKSNNKNHRIKLSYSSIFNIKDGIETKNHRFLNIYFSWNDIKAGQKVYELANIIYYFDFFNNDLKKMFDPTNQYNIISNISFKIPHFIKDKNGIKLKEEKKKENQFWKSKFVINEDLITNNETGEVLKADNYNSKKVLEIPITSLPYIEYSLNFEALGTNIVFKNSLTQDLKHFYLKPKKYFIKESNKLLDKAYSFKISDLQLNNILFSGETNWTINDYLIKRRNEY</sequence>
<evidence type="ECO:0000313" key="1">
    <source>
        <dbReference type="EMBL" id="VEU69069.1"/>
    </source>
</evidence>
<dbReference type="AlphaFoldDB" id="A0A449AR72"/>
<name>A0A449AR72_9BACT</name>
<organism evidence="1 2">
    <name type="scientific">Mycoplasmopsis canis</name>
    <dbReference type="NCBI Taxonomy" id="29555"/>
    <lineage>
        <taxon>Bacteria</taxon>
        <taxon>Bacillati</taxon>
        <taxon>Mycoplasmatota</taxon>
        <taxon>Mycoplasmoidales</taxon>
        <taxon>Metamycoplasmataceae</taxon>
        <taxon>Mycoplasmopsis</taxon>
    </lineage>
</organism>
<accession>A0A449AR72</accession>
<reference evidence="1 2" key="1">
    <citation type="submission" date="2019-01" db="EMBL/GenBank/DDBJ databases">
        <authorList>
            <consortium name="Pathogen Informatics"/>
        </authorList>
    </citation>
    <scope>NUCLEOTIDE SEQUENCE [LARGE SCALE GENOMIC DNA]</scope>
    <source>
        <strain evidence="1 2">NCTC10146</strain>
    </source>
</reference>
<dbReference type="RefSeq" id="WP_004795409.1">
    <property type="nucleotide sequence ID" value="NZ_LR215010.1"/>
</dbReference>
<dbReference type="EMBL" id="LR215010">
    <property type="protein sequence ID" value="VEU69069.1"/>
    <property type="molecule type" value="Genomic_DNA"/>
</dbReference>
<evidence type="ECO:0000313" key="2">
    <source>
        <dbReference type="Proteomes" id="UP000290495"/>
    </source>
</evidence>
<protein>
    <submittedName>
        <fullName evidence="1">Uncharacterized protein</fullName>
    </submittedName>
</protein>